<evidence type="ECO:0000259" key="14">
    <source>
        <dbReference type="PROSITE" id="PS51007"/>
    </source>
</evidence>
<dbReference type="GO" id="GO:0005506">
    <property type="term" value="F:iron ion binding"/>
    <property type="evidence" value="ECO:0007669"/>
    <property type="project" value="InterPro"/>
</dbReference>
<keyword evidence="8" id="KW-0677">Repeat</keyword>
<protein>
    <submittedName>
        <fullName evidence="15">Mono/diheme cytochrome c family protein</fullName>
    </submittedName>
</protein>
<dbReference type="InterPro" id="IPR014353">
    <property type="entry name" value="Membr-bd_ADH_cyt_c"/>
</dbReference>
<feature type="binding site" description="axial binding residue" evidence="13">
    <location>
        <position position="200"/>
    </location>
    <ligand>
        <name>heme c</name>
        <dbReference type="ChEBI" id="CHEBI:61717"/>
        <label>2</label>
    </ligand>
    <ligandPart>
        <name>Fe</name>
        <dbReference type="ChEBI" id="CHEBI:18248"/>
    </ligandPart>
</feature>
<feature type="binding site" description="covalent" evidence="12">
    <location>
        <position position="313"/>
    </location>
    <ligand>
        <name>heme c</name>
        <dbReference type="ChEBI" id="CHEBI:61717"/>
        <label>3</label>
    </ligand>
</feature>
<comment type="caution">
    <text evidence="15">The sequence shown here is derived from an EMBL/GenBank/DDBJ whole genome shotgun (WGS) entry which is preliminary data.</text>
</comment>
<proteinExistence type="predicted"/>
<feature type="domain" description="Cytochrome c" evidence="14">
    <location>
        <begin position="181"/>
        <end position="289"/>
    </location>
</feature>
<sequence length="416" mass="44787">MTRRGTIAISAATIGLAAIASIVVWPSARAQVGDFALEQRGQYLVNIGDCVACHTEEGGQPFAGGRPLETPFGVIYTPNITPDPETGIGAWTGDQFYRAMHEGVAADGTHLYPAFPYPWFTKVKREDVDAIRAYLRTVAPVRNKRPDNQLVWPLNHSFSMTGWNTLFFSPGTFQPDGKQSAEWNRGAYLVEGLGHCGACHSPKNVLGAVKTSDRFKGSEIETWFAPDLTSNETAGLGRWSLDDIVSFLKTGHNSRTVAYGAMSEVVEDSTSKMTDADLRDIAVYLKTLPASPSSTGDDRAASKAGEAIYKDSCSACHQANGQGIPKLFPSLKGSSVVQSRDPLTMLRLILNGGRAASTTENPNNTAMPSFGWKLNDQQIAALSTYVRNAWGNHAAAVPASDVADVRSKVQAITTTK</sequence>
<feature type="binding site" description="covalent" evidence="12">
    <location>
        <position position="196"/>
    </location>
    <ligand>
        <name>heme c</name>
        <dbReference type="ChEBI" id="CHEBI:61717"/>
        <label>2</label>
    </ligand>
</feature>
<evidence type="ECO:0000256" key="5">
    <source>
        <dbReference type="ARBA" id="ARBA00022660"/>
    </source>
</evidence>
<dbReference type="InterPro" id="IPR008168">
    <property type="entry name" value="Cyt_C_IC"/>
</dbReference>
<dbReference type="InterPro" id="IPR036909">
    <property type="entry name" value="Cyt_c-like_dom_sf"/>
</dbReference>
<feature type="domain" description="Cytochrome c" evidence="14">
    <location>
        <begin position="300"/>
        <end position="390"/>
    </location>
</feature>
<dbReference type="InterPro" id="IPR051459">
    <property type="entry name" value="Cytochrome_c-type_DH"/>
</dbReference>
<dbReference type="PANTHER" id="PTHR35008:SF8">
    <property type="entry name" value="ALCOHOL DEHYDROGENASE CYTOCHROME C SUBUNIT"/>
    <property type="match status" value="1"/>
</dbReference>
<dbReference type="GO" id="GO:0016614">
    <property type="term" value="F:oxidoreductase activity, acting on CH-OH group of donors"/>
    <property type="evidence" value="ECO:0007669"/>
    <property type="project" value="InterPro"/>
</dbReference>
<dbReference type="InterPro" id="IPR009056">
    <property type="entry name" value="Cyt_c-like_dom"/>
</dbReference>
<evidence type="ECO:0000256" key="9">
    <source>
        <dbReference type="ARBA" id="ARBA00022982"/>
    </source>
</evidence>
<keyword evidence="7" id="KW-0732">Signal</keyword>
<keyword evidence="5" id="KW-0679">Respiratory chain</keyword>
<evidence type="ECO:0000256" key="12">
    <source>
        <dbReference type="PIRSR" id="PIRSR000018-50"/>
    </source>
</evidence>
<feature type="binding site" description="axial binding residue" evidence="13">
    <location>
        <position position="317"/>
    </location>
    <ligand>
        <name>heme c</name>
        <dbReference type="ChEBI" id="CHEBI:61717"/>
        <label>3</label>
    </ligand>
    <ligandPart>
        <name>Fe</name>
        <dbReference type="ChEBI" id="CHEBI:18248"/>
    </ligandPart>
</feature>
<feature type="binding site" description="covalent" evidence="12">
    <location>
        <position position="199"/>
    </location>
    <ligand>
        <name>heme c</name>
        <dbReference type="ChEBI" id="CHEBI:61717"/>
        <label>2</label>
    </ligand>
</feature>
<evidence type="ECO:0000256" key="4">
    <source>
        <dbReference type="ARBA" id="ARBA00022617"/>
    </source>
</evidence>
<comment type="cofactor">
    <cofactor evidence="12">
        <name>heme c</name>
        <dbReference type="ChEBI" id="CHEBI:61717"/>
    </cofactor>
    <text evidence="12">Binds 3 heme c groups covalently per subunit.</text>
</comment>
<dbReference type="PROSITE" id="PS51007">
    <property type="entry name" value="CYTC"/>
    <property type="match status" value="3"/>
</dbReference>
<dbReference type="Proteomes" id="UP000543836">
    <property type="component" value="Unassembled WGS sequence"/>
</dbReference>
<dbReference type="Pfam" id="PF00034">
    <property type="entry name" value="Cytochrom_C"/>
    <property type="match status" value="2"/>
</dbReference>
<dbReference type="PRINTS" id="PR00605">
    <property type="entry name" value="CYTCHROMECIC"/>
</dbReference>
<dbReference type="AlphaFoldDB" id="A0A7W7ELF5"/>
<keyword evidence="10 13" id="KW-0408">Iron</keyword>
<keyword evidence="16" id="KW-1185">Reference proteome</keyword>
<evidence type="ECO:0000313" key="15">
    <source>
        <dbReference type="EMBL" id="MBB4569387.1"/>
    </source>
</evidence>
<organism evidence="15 16">
    <name type="scientific">Rhizobium leucaenae</name>
    <dbReference type="NCBI Taxonomy" id="29450"/>
    <lineage>
        <taxon>Bacteria</taxon>
        <taxon>Pseudomonadati</taxon>
        <taxon>Pseudomonadota</taxon>
        <taxon>Alphaproteobacteria</taxon>
        <taxon>Hyphomicrobiales</taxon>
        <taxon>Rhizobiaceae</taxon>
        <taxon>Rhizobium/Agrobacterium group</taxon>
        <taxon>Rhizobium</taxon>
    </lineage>
</organism>
<dbReference type="GO" id="GO:0005886">
    <property type="term" value="C:plasma membrane"/>
    <property type="evidence" value="ECO:0007669"/>
    <property type="project" value="UniProtKB-SubCell"/>
</dbReference>
<evidence type="ECO:0000256" key="13">
    <source>
        <dbReference type="PIRSR" id="PIRSR000018-51"/>
    </source>
</evidence>
<evidence type="ECO:0000256" key="7">
    <source>
        <dbReference type="ARBA" id="ARBA00022729"/>
    </source>
</evidence>
<accession>A0A7W7ELF5</accession>
<evidence type="ECO:0000313" key="16">
    <source>
        <dbReference type="Proteomes" id="UP000543836"/>
    </source>
</evidence>
<dbReference type="OrthoDB" id="9811281at2"/>
<name>A0A7W7ELF5_9HYPH</name>
<evidence type="ECO:0000256" key="6">
    <source>
        <dbReference type="ARBA" id="ARBA00022723"/>
    </source>
</evidence>
<evidence type="ECO:0000256" key="2">
    <source>
        <dbReference type="ARBA" id="ARBA00022448"/>
    </source>
</evidence>
<evidence type="ECO:0000256" key="1">
    <source>
        <dbReference type="ARBA" id="ARBA00004236"/>
    </source>
</evidence>
<comment type="subcellular location">
    <subcellularLocation>
        <location evidence="1">Cell membrane</location>
    </subcellularLocation>
</comment>
<feature type="binding site" description="axial binding residue" evidence="13">
    <location>
        <position position="54"/>
    </location>
    <ligand>
        <name>heme c</name>
        <dbReference type="ChEBI" id="CHEBI:61717"/>
        <label>1</label>
    </ligand>
    <ligandPart>
        <name>Fe</name>
        <dbReference type="ChEBI" id="CHEBI:18248"/>
    </ligandPart>
</feature>
<dbReference type="GO" id="GO:0020037">
    <property type="term" value="F:heme binding"/>
    <property type="evidence" value="ECO:0007669"/>
    <property type="project" value="InterPro"/>
</dbReference>
<reference evidence="15 16" key="1">
    <citation type="submission" date="2020-08" db="EMBL/GenBank/DDBJ databases">
        <title>Genomic Encyclopedia of Type Strains, Phase IV (KMG-V): Genome sequencing to study the core and pangenomes of soil and plant-associated prokaryotes.</title>
        <authorList>
            <person name="Whitman W."/>
        </authorList>
    </citation>
    <scope>NUCLEOTIDE SEQUENCE [LARGE SCALE GENOMIC DNA]</scope>
    <source>
        <strain evidence="15 16">SEMIA 492</strain>
    </source>
</reference>
<keyword evidence="2" id="KW-0813">Transport</keyword>
<evidence type="ECO:0000256" key="10">
    <source>
        <dbReference type="ARBA" id="ARBA00023004"/>
    </source>
</evidence>
<feature type="binding site" description="covalent" evidence="12">
    <location>
        <position position="50"/>
    </location>
    <ligand>
        <name>heme c</name>
        <dbReference type="ChEBI" id="CHEBI:61717"/>
        <label>1</label>
    </ligand>
</feature>
<dbReference type="SUPFAM" id="SSF46626">
    <property type="entry name" value="Cytochrome c"/>
    <property type="match status" value="3"/>
</dbReference>
<feature type="binding site" description="covalent" evidence="12">
    <location>
        <position position="316"/>
    </location>
    <ligand>
        <name>heme c</name>
        <dbReference type="ChEBI" id="CHEBI:61717"/>
        <label>3</label>
    </ligand>
</feature>
<gene>
    <name evidence="15" type="ORF">GGE60_003511</name>
</gene>
<dbReference type="EMBL" id="JACIIG010000008">
    <property type="protein sequence ID" value="MBB4569387.1"/>
    <property type="molecule type" value="Genomic_DNA"/>
</dbReference>
<dbReference type="PANTHER" id="PTHR35008">
    <property type="entry name" value="BLL4482 PROTEIN-RELATED"/>
    <property type="match status" value="1"/>
</dbReference>
<keyword evidence="3" id="KW-1003">Cell membrane</keyword>
<evidence type="ECO:0000256" key="3">
    <source>
        <dbReference type="ARBA" id="ARBA00022475"/>
    </source>
</evidence>
<keyword evidence="11" id="KW-0472">Membrane</keyword>
<dbReference type="PIRSF" id="PIRSF000018">
    <property type="entry name" value="Mb_ADH_cyt_c"/>
    <property type="match status" value="1"/>
</dbReference>
<keyword evidence="9" id="KW-0249">Electron transport</keyword>
<dbReference type="Gene3D" id="1.10.760.10">
    <property type="entry name" value="Cytochrome c-like domain"/>
    <property type="match status" value="3"/>
</dbReference>
<dbReference type="RefSeq" id="WP_037135434.1">
    <property type="nucleotide sequence ID" value="NZ_JACIIG010000008.1"/>
</dbReference>
<keyword evidence="4 12" id="KW-0349">Heme</keyword>
<feature type="domain" description="Cytochrome c" evidence="14">
    <location>
        <begin position="36"/>
        <end position="139"/>
    </location>
</feature>
<evidence type="ECO:0000256" key="11">
    <source>
        <dbReference type="ARBA" id="ARBA00023136"/>
    </source>
</evidence>
<evidence type="ECO:0000256" key="8">
    <source>
        <dbReference type="ARBA" id="ARBA00022737"/>
    </source>
</evidence>
<keyword evidence="6 13" id="KW-0479">Metal-binding</keyword>
<feature type="binding site" description="covalent" evidence="12">
    <location>
        <position position="53"/>
    </location>
    <ligand>
        <name>heme c</name>
        <dbReference type="ChEBI" id="CHEBI:61717"/>
        <label>1</label>
    </ligand>
</feature>
<dbReference type="GO" id="GO:0009055">
    <property type="term" value="F:electron transfer activity"/>
    <property type="evidence" value="ECO:0007669"/>
    <property type="project" value="InterPro"/>
</dbReference>